<dbReference type="Gene3D" id="1.25.40.20">
    <property type="entry name" value="Ankyrin repeat-containing domain"/>
    <property type="match status" value="2"/>
</dbReference>
<dbReference type="PROSITE" id="PS50297">
    <property type="entry name" value="ANK_REP_REGION"/>
    <property type="match status" value="4"/>
</dbReference>
<dbReference type="PANTHER" id="PTHR24189">
    <property type="entry name" value="MYOTROPHIN"/>
    <property type="match status" value="1"/>
</dbReference>
<evidence type="ECO:0000313" key="4">
    <source>
        <dbReference type="EMBL" id="KAB7628907.1"/>
    </source>
</evidence>
<evidence type="ECO:0000256" key="1">
    <source>
        <dbReference type="ARBA" id="ARBA00022737"/>
    </source>
</evidence>
<proteinExistence type="predicted"/>
<dbReference type="SMART" id="SM00248">
    <property type="entry name" value="ANK"/>
    <property type="match status" value="6"/>
</dbReference>
<feature type="repeat" description="ANK" evidence="3">
    <location>
        <begin position="308"/>
        <end position="343"/>
    </location>
</feature>
<dbReference type="AlphaFoldDB" id="A0A7V7YDR0"/>
<gene>
    <name evidence="4" type="ORF">F9K92_15800</name>
</gene>
<feature type="repeat" description="ANK" evidence="3">
    <location>
        <begin position="211"/>
        <end position="243"/>
    </location>
</feature>
<dbReference type="PROSITE" id="PS50088">
    <property type="entry name" value="ANK_REPEAT"/>
    <property type="match status" value="5"/>
</dbReference>
<dbReference type="Proteomes" id="UP000449004">
    <property type="component" value="Unassembled WGS sequence"/>
</dbReference>
<keyword evidence="2 3" id="KW-0040">ANK repeat</keyword>
<protein>
    <recommendedName>
        <fullName evidence="6">Ankyrin repeat protein</fullName>
    </recommendedName>
</protein>
<evidence type="ECO:0008006" key="6">
    <source>
        <dbReference type="Google" id="ProtNLM"/>
    </source>
</evidence>
<comment type="caution">
    <text evidence="4">The sequence shown here is derived from an EMBL/GenBank/DDBJ whole genome shotgun (WGS) entry which is preliminary data.</text>
</comment>
<keyword evidence="1" id="KW-0677">Repeat</keyword>
<feature type="repeat" description="ANK" evidence="3">
    <location>
        <begin position="275"/>
        <end position="307"/>
    </location>
</feature>
<dbReference type="InterPro" id="IPR050745">
    <property type="entry name" value="Multifunctional_regulatory"/>
</dbReference>
<reference evidence="4 5" key="1">
    <citation type="submission" date="2019-10" db="EMBL/GenBank/DDBJ databases">
        <title>Halotolerant bacteria associated to Saharan-endemic halophytes Stipa tenacissima L. and Atriplex halimus L mitigate salt stress and promote growth of tomato plants.</title>
        <authorList>
            <person name="Dif G."/>
        </authorList>
    </citation>
    <scope>NUCLEOTIDE SEQUENCE [LARGE SCALE GENOMIC DNA]</scope>
    <source>
        <strain evidence="4 5">IS26</strain>
    </source>
</reference>
<dbReference type="PANTHER" id="PTHR24189:SF50">
    <property type="entry name" value="ANKYRIN REPEAT AND SOCS BOX PROTEIN 2"/>
    <property type="match status" value="1"/>
</dbReference>
<dbReference type="Pfam" id="PF13857">
    <property type="entry name" value="Ank_5"/>
    <property type="match status" value="1"/>
</dbReference>
<evidence type="ECO:0000313" key="5">
    <source>
        <dbReference type="Proteomes" id="UP000449004"/>
    </source>
</evidence>
<dbReference type="InterPro" id="IPR002110">
    <property type="entry name" value="Ankyrin_rpt"/>
</dbReference>
<evidence type="ECO:0000256" key="3">
    <source>
        <dbReference type="PROSITE-ProRule" id="PRU00023"/>
    </source>
</evidence>
<feature type="repeat" description="ANK" evidence="3">
    <location>
        <begin position="176"/>
        <end position="210"/>
    </location>
</feature>
<dbReference type="InterPro" id="IPR036770">
    <property type="entry name" value="Ankyrin_rpt-contain_sf"/>
</dbReference>
<accession>A0A7V7YDR0</accession>
<feature type="repeat" description="ANK" evidence="3">
    <location>
        <begin position="143"/>
        <end position="175"/>
    </location>
</feature>
<evidence type="ECO:0000256" key="2">
    <source>
        <dbReference type="ARBA" id="ARBA00023043"/>
    </source>
</evidence>
<dbReference type="RefSeq" id="WP_152153994.1">
    <property type="nucleotide sequence ID" value="NZ_WELC01000023.1"/>
</dbReference>
<dbReference type="EMBL" id="WELC01000023">
    <property type="protein sequence ID" value="KAB7628907.1"/>
    <property type="molecule type" value="Genomic_DNA"/>
</dbReference>
<dbReference type="Pfam" id="PF12796">
    <property type="entry name" value="Ank_2"/>
    <property type="match status" value="2"/>
</dbReference>
<name>A0A7V7YDR0_9GAMM</name>
<organism evidence="4 5">
    <name type="scientific">Stenotrophomonas rhizophila</name>
    <dbReference type="NCBI Taxonomy" id="216778"/>
    <lineage>
        <taxon>Bacteria</taxon>
        <taxon>Pseudomonadati</taxon>
        <taxon>Pseudomonadota</taxon>
        <taxon>Gammaproteobacteria</taxon>
        <taxon>Lysobacterales</taxon>
        <taxon>Lysobacteraceae</taxon>
        <taxon>Stenotrophomonas</taxon>
    </lineage>
</organism>
<sequence length="387" mass="42174">MNRADQEQLGRQRERETAQQGVVEINGYCLMTHASVQKHSLTPQAQSHLYIVKDKQVAAVHSLDQLIDVEHNPEKVEEHFRLLNKEAVDKEKQSAEPVPTLKKGTHMNHDFAVGLCLGSGPGRIEAMIQEFGRDKIIHATTQYGDTLLHVACDLKSANAVEVCLAHGADANATDREGKTPLQRVGFDQHPRWSLAERLVEAGADIDVRDKNGQTILQLRAGHDDSKGVARLIALGADVDAQSSAGNTALHFSLQSPAVATTLIAAGALIDAENHNRCQPIHFIARDGSAETLKVLLEAGADPNCRDDNGETPLMYAVENNNWSVKDRISLLIDAGADPLHKNNEGQSAIEYAQAKGVAIHDPNTVQNMLADHADSDSKISRPRLRKT</sequence>
<dbReference type="SUPFAM" id="SSF48403">
    <property type="entry name" value="Ankyrin repeat"/>
    <property type="match status" value="1"/>
</dbReference>